<organism evidence="1 2">
    <name type="scientific">Papaver atlanticum</name>
    <dbReference type="NCBI Taxonomy" id="357466"/>
    <lineage>
        <taxon>Eukaryota</taxon>
        <taxon>Viridiplantae</taxon>
        <taxon>Streptophyta</taxon>
        <taxon>Embryophyta</taxon>
        <taxon>Tracheophyta</taxon>
        <taxon>Spermatophyta</taxon>
        <taxon>Magnoliopsida</taxon>
        <taxon>Ranunculales</taxon>
        <taxon>Papaveraceae</taxon>
        <taxon>Papaveroideae</taxon>
        <taxon>Papaver</taxon>
    </lineage>
</organism>
<evidence type="ECO:0000313" key="1">
    <source>
        <dbReference type="EMBL" id="KAI3878616.1"/>
    </source>
</evidence>
<proteinExistence type="predicted"/>
<name>A0AAD4SAT9_9MAGN</name>
<dbReference type="EMBL" id="JAJJMB010012301">
    <property type="protein sequence ID" value="KAI3878616.1"/>
    <property type="molecule type" value="Genomic_DNA"/>
</dbReference>
<evidence type="ECO:0008006" key="3">
    <source>
        <dbReference type="Google" id="ProtNLM"/>
    </source>
</evidence>
<protein>
    <recommendedName>
        <fullName evidence="3">Protein FAR1-RELATED SEQUENCE</fullName>
    </recommendedName>
</protein>
<evidence type="ECO:0000313" key="2">
    <source>
        <dbReference type="Proteomes" id="UP001202328"/>
    </source>
</evidence>
<keyword evidence="2" id="KW-1185">Reference proteome</keyword>
<comment type="caution">
    <text evidence="1">The sequence shown here is derived from an EMBL/GenBank/DDBJ whole genome shotgun (WGS) entry which is preliminary data.</text>
</comment>
<accession>A0AAD4SAT9</accession>
<dbReference type="PANTHER" id="PTHR46328:SF27">
    <property type="entry name" value="OS12G0287500 PROTEIN"/>
    <property type="match status" value="1"/>
</dbReference>
<dbReference type="AlphaFoldDB" id="A0AAD4SAT9"/>
<dbReference type="Proteomes" id="UP001202328">
    <property type="component" value="Unassembled WGS sequence"/>
</dbReference>
<reference evidence="1" key="1">
    <citation type="submission" date="2022-04" db="EMBL/GenBank/DDBJ databases">
        <title>A functionally conserved STORR gene fusion in Papaver species that diverged 16.8 million years ago.</title>
        <authorList>
            <person name="Catania T."/>
        </authorList>
    </citation>
    <scope>NUCLEOTIDE SEQUENCE</scope>
    <source>
        <strain evidence="1">S-188037</strain>
    </source>
</reference>
<dbReference type="PANTHER" id="PTHR46328">
    <property type="entry name" value="FAR-RED IMPAIRED RESPONSIVE (FAR1) FAMILY PROTEIN-RELATED"/>
    <property type="match status" value="1"/>
</dbReference>
<sequence length="92" mass="10615">MVVIIETDSLPEEFGCLSTEKDVPVSEGPTKRIIEEVPEVGMEFDSEEKAYDYYNRYARGVGFSIRKDSTTHRKDKTISRRVLVVKQNWSLN</sequence>
<gene>
    <name evidence="1" type="ORF">MKW98_027921</name>
</gene>